<reference evidence="2 3" key="1">
    <citation type="submission" date="2020-10" db="EMBL/GenBank/DDBJ databases">
        <title>Phylogeny of dyella-like bacteria.</title>
        <authorList>
            <person name="Fu J."/>
        </authorList>
    </citation>
    <scope>NUCLEOTIDE SEQUENCE [LARGE SCALE GENOMIC DNA]</scope>
    <source>
        <strain evidence="2 3">BB4</strain>
    </source>
</reference>
<organism evidence="2 3">
    <name type="scientific">Dyella koreensis</name>
    <dbReference type="NCBI Taxonomy" id="311235"/>
    <lineage>
        <taxon>Bacteria</taxon>
        <taxon>Pseudomonadati</taxon>
        <taxon>Pseudomonadota</taxon>
        <taxon>Gammaproteobacteria</taxon>
        <taxon>Lysobacterales</taxon>
        <taxon>Rhodanobacteraceae</taxon>
        <taxon>Dyella</taxon>
    </lineage>
</organism>
<accession>A0ABW8K9I7</accession>
<sequence>MLQTNAFRRTDALSAASSGDTAHRQKLEDAAVKFEGMFIAHLLNEMRKTTTQFAGPAGAGGQDTALLEHAYRLVADDIAAQRAFGIADSIVTQMRAAQSGSPST</sequence>
<dbReference type="EMBL" id="JADIKD010000011">
    <property type="protein sequence ID" value="MFK2918139.1"/>
    <property type="molecule type" value="Genomic_DNA"/>
</dbReference>
<protein>
    <recommendedName>
        <fullName evidence="4">Flagellar protein FlgJ N-terminal domain-containing protein</fullName>
    </recommendedName>
</protein>
<dbReference type="Proteomes" id="UP001620408">
    <property type="component" value="Unassembled WGS sequence"/>
</dbReference>
<feature type="region of interest" description="Disordered" evidence="1">
    <location>
        <begin position="1"/>
        <end position="24"/>
    </location>
</feature>
<evidence type="ECO:0008006" key="4">
    <source>
        <dbReference type="Google" id="ProtNLM"/>
    </source>
</evidence>
<dbReference type="RefSeq" id="WP_379983894.1">
    <property type="nucleotide sequence ID" value="NZ_JADIKD010000011.1"/>
</dbReference>
<proteinExistence type="predicted"/>
<evidence type="ECO:0000313" key="3">
    <source>
        <dbReference type="Proteomes" id="UP001620408"/>
    </source>
</evidence>
<gene>
    <name evidence="2" type="ORF">ISS97_12775</name>
</gene>
<keyword evidence="3" id="KW-1185">Reference proteome</keyword>
<evidence type="ECO:0000313" key="2">
    <source>
        <dbReference type="EMBL" id="MFK2918139.1"/>
    </source>
</evidence>
<comment type="caution">
    <text evidence="2">The sequence shown here is derived from an EMBL/GenBank/DDBJ whole genome shotgun (WGS) entry which is preliminary data.</text>
</comment>
<evidence type="ECO:0000256" key="1">
    <source>
        <dbReference type="SAM" id="MobiDB-lite"/>
    </source>
</evidence>
<name>A0ABW8K9I7_9GAMM</name>